<keyword evidence="2" id="KW-1185">Reference proteome</keyword>
<gene>
    <name evidence="3" type="primary">LOC130465721</name>
</gene>
<reference evidence="3" key="2">
    <citation type="submission" date="2025-08" db="UniProtKB">
        <authorList>
            <consortium name="RefSeq"/>
        </authorList>
    </citation>
    <scope>IDENTIFICATION</scope>
    <source>
        <tissue evidence="3">Leaf</tissue>
    </source>
</reference>
<feature type="region of interest" description="Disordered" evidence="1">
    <location>
        <begin position="34"/>
        <end position="53"/>
    </location>
</feature>
<proteinExistence type="predicted"/>
<evidence type="ECO:0000313" key="2">
    <source>
        <dbReference type="Proteomes" id="UP000813463"/>
    </source>
</evidence>
<feature type="compositionally biased region" description="Basic and acidic residues" evidence="1">
    <location>
        <begin position="139"/>
        <end position="152"/>
    </location>
</feature>
<dbReference type="Proteomes" id="UP000813463">
    <property type="component" value="Chromosome 1"/>
</dbReference>
<reference evidence="2" key="1">
    <citation type="journal article" date="2021" name="Nat. Commun.">
        <title>Genomic analyses provide insights into spinach domestication and the genetic basis of agronomic traits.</title>
        <authorList>
            <person name="Cai X."/>
            <person name="Sun X."/>
            <person name="Xu C."/>
            <person name="Sun H."/>
            <person name="Wang X."/>
            <person name="Ge C."/>
            <person name="Zhang Z."/>
            <person name="Wang Q."/>
            <person name="Fei Z."/>
            <person name="Jiao C."/>
            <person name="Wang Q."/>
        </authorList>
    </citation>
    <scope>NUCLEOTIDE SEQUENCE [LARGE SCALE GENOMIC DNA]</scope>
    <source>
        <strain evidence="2">cv. Varoflay</strain>
    </source>
</reference>
<dbReference type="PANTHER" id="PTHR33018:SF34">
    <property type="entry name" value="OS02G0472350 PROTEIN"/>
    <property type="match status" value="1"/>
</dbReference>
<evidence type="ECO:0000313" key="3">
    <source>
        <dbReference type="RefSeq" id="XP_056690560.1"/>
    </source>
</evidence>
<dbReference type="PANTHER" id="PTHR33018">
    <property type="entry name" value="OS10G0338966 PROTEIN-RELATED"/>
    <property type="match status" value="1"/>
</dbReference>
<accession>A0ABM3R4M5</accession>
<feature type="compositionally biased region" description="Basic and acidic residues" evidence="1">
    <location>
        <begin position="85"/>
        <end position="101"/>
    </location>
</feature>
<name>A0ABM3R4M5_SPIOL</name>
<dbReference type="GeneID" id="130465721"/>
<feature type="compositionally biased region" description="Basic and acidic residues" evidence="1">
    <location>
        <begin position="34"/>
        <end position="47"/>
    </location>
</feature>
<feature type="compositionally biased region" description="Polar residues" evidence="1">
    <location>
        <begin position="121"/>
        <end position="133"/>
    </location>
</feature>
<evidence type="ECO:0000256" key="1">
    <source>
        <dbReference type="SAM" id="MobiDB-lite"/>
    </source>
</evidence>
<organism evidence="2 3">
    <name type="scientific">Spinacia oleracea</name>
    <name type="common">Spinach</name>
    <dbReference type="NCBI Taxonomy" id="3562"/>
    <lineage>
        <taxon>Eukaryota</taxon>
        <taxon>Viridiplantae</taxon>
        <taxon>Streptophyta</taxon>
        <taxon>Embryophyta</taxon>
        <taxon>Tracheophyta</taxon>
        <taxon>Spermatophyta</taxon>
        <taxon>Magnoliopsida</taxon>
        <taxon>eudicotyledons</taxon>
        <taxon>Gunneridae</taxon>
        <taxon>Pentapetalae</taxon>
        <taxon>Caryophyllales</taxon>
        <taxon>Chenopodiaceae</taxon>
        <taxon>Chenopodioideae</taxon>
        <taxon>Anserineae</taxon>
        <taxon>Spinacia</taxon>
    </lineage>
</organism>
<dbReference type="RefSeq" id="XP_056690560.1">
    <property type="nucleotide sequence ID" value="XM_056834582.1"/>
</dbReference>
<sequence length="183" mass="21699">MFMCDDDKKEAVLKDCNKRWKEFKTRLTREYFTSEEKEKDAVEDPLSKKRKKNVVDDPPWDLYVGIDEDDWKEFKRQRESDEFKAISARNRENQARNEHPHHLGSGGYATRENQYIKEQIKQSLLSGSSSEKPTLSPRPRHESWIEGRKDKTGRITNKKTQAIVDLIVSISFRLINKYNVFFQ</sequence>
<protein>
    <submittedName>
        <fullName evidence="3">Uncharacterized protein</fullName>
    </submittedName>
</protein>
<feature type="region of interest" description="Disordered" evidence="1">
    <location>
        <begin position="85"/>
        <end position="152"/>
    </location>
</feature>